<protein>
    <recommendedName>
        <fullName evidence="1">IraD/Gp25-like domain-containing protein</fullName>
    </recommendedName>
</protein>
<dbReference type="OrthoDB" id="9802846at2"/>
<dbReference type="SUPFAM" id="SSF160719">
    <property type="entry name" value="gpW/gp25-like"/>
    <property type="match status" value="1"/>
</dbReference>
<feature type="domain" description="IraD/Gp25-like" evidence="1">
    <location>
        <begin position="14"/>
        <end position="94"/>
    </location>
</feature>
<evidence type="ECO:0000313" key="3">
    <source>
        <dbReference type="Proteomes" id="UP000189339"/>
    </source>
</evidence>
<organism evidence="2 3">
    <name type="scientific">Marinobacter lutaoensis</name>
    <dbReference type="NCBI Taxonomy" id="135739"/>
    <lineage>
        <taxon>Bacteria</taxon>
        <taxon>Pseudomonadati</taxon>
        <taxon>Pseudomonadota</taxon>
        <taxon>Gammaproteobacteria</taxon>
        <taxon>Pseudomonadales</taxon>
        <taxon>Marinobacteraceae</taxon>
        <taxon>Marinobacter</taxon>
    </lineage>
</organism>
<dbReference type="Proteomes" id="UP000189339">
    <property type="component" value="Unassembled WGS sequence"/>
</dbReference>
<name>A0A1V2DRM5_9GAMM</name>
<proteinExistence type="predicted"/>
<sequence>MDGMNRITGQWLTGEAHLRQSIVDILTTPLGSRVMRRDYGSRLYQWVDAPMNRKTLVEIYAAAAEALRRWEPRLEVSRIQVEQIASGRLHLLLEGEYRPSGRPIRLEGIEV</sequence>
<dbReference type="InterPro" id="IPR007048">
    <property type="entry name" value="IraD/Gp25-like"/>
</dbReference>
<evidence type="ECO:0000313" key="2">
    <source>
        <dbReference type="EMBL" id="ONF43277.1"/>
    </source>
</evidence>
<reference evidence="2 3" key="1">
    <citation type="submission" date="2016-12" db="EMBL/GenBank/DDBJ databases">
        <title>Marinobacter lutaoensis whole genome sequencing.</title>
        <authorList>
            <person name="Verma A."/>
            <person name="Krishnamurthi S."/>
        </authorList>
    </citation>
    <scope>NUCLEOTIDE SEQUENCE [LARGE SCALE GENOMIC DNA]</scope>
    <source>
        <strain evidence="2 3">T5054</strain>
    </source>
</reference>
<evidence type="ECO:0000259" key="1">
    <source>
        <dbReference type="Pfam" id="PF04965"/>
    </source>
</evidence>
<dbReference type="STRING" id="135739.BTO32_11365"/>
<dbReference type="EMBL" id="MSCW01000007">
    <property type="protein sequence ID" value="ONF43277.1"/>
    <property type="molecule type" value="Genomic_DNA"/>
</dbReference>
<dbReference type="Gene3D" id="3.10.450.40">
    <property type="match status" value="1"/>
</dbReference>
<gene>
    <name evidence="2" type="ORF">BTO32_11365</name>
</gene>
<dbReference type="AlphaFoldDB" id="A0A1V2DRM5"/>
<comment type="caution">
    <text evidence="2">The sequence shown here is derived from an EMBL/GenBank/DDBJ whole genome shotgun (WGS) entry which is preliminary data.</text>
</comment>
<keyword evidence="3" id="KW-1185">Reference proteome</keyword>
<accession>A0A1V2DRM5</accession>
<dbReference type="Pfam" id="PF04965">
    <property type="entry name" value="GPW_gp25"/>
    <property type="match status" value="1"/>
</dbReference>